<dbReference type="AlphaFoldDB" id="A0A2S5RGQ9"/>
<dbReference type="OrthoDB" id="9774737at2"/>
<accession>A0A2S5RGQ9</accession>
<dbReference type="PANTHER" id="PTHR20275">
    <property type="entry name" value="NAD KINASE"/>
    <property type="match status" value="1"/>
</dbReference>
<reference evidence="1 2" key="1">
    <citation type="submission" date="2017-11" db="EMBL/GenBank/DDBJ databases">
        <title>Genome sequence of Mesoplasma corruscae ELCA-2 (ATCC 49579).</title>
        <authorList>
            <person name="Lo W.-S."/>
            <person name="Kuo C.-H."/>
        </authorList>
    </citation>
    <scope>NUCLEOTIDE SEQUENCE [LARGE SCALE GENOMIC DNA]</scope>
    <source>
        <strain evidence="1 2">ELCA-2</strain>
    </source>
</reference>
<sequence length="260" mass="29263">MRYTIVKNEYKDSLKKAEKIIKVLKDYNWIEDKLNPEVIFVIGGDGTFLTAAEQYNHILDNVLFIPVKSGGIGFYTNHNRIEDIKKRIDGLKRTKPLLIPLLEANHYKAINEIKILNSKRPLRASVLINDELLEEFKGTGLAFTTPSGSTGFSKSQGGAVIIDETNIFQMLEMAPVSNNIFRTIHAPIILSKNHHIKVILDGIKDVEIIVDGVSNKVPENGIVNVCLSSKHVKLVSAQNEHTTKIQILKDMFTLNKKFED</sequence>
<proteinExistence type="predicted"/>
<dbReference type="EMBL" id="PHNF01000001">
    <property type="protein sequence ID" value="PPE06481.1"/>
    <property type="molecule type" value="Genomic_DNA"/>
</dbReference>
<dbReference type="GO" id="GO:0003951">
    <property type="term" value="F:NAD+ kinase activity"/>
    <property type="evidence" value="ECO:0007669"/>
    <property type="project" value="InterPro"/>
</dbReference>
<comment type="caution">
    <text evidence="1">The sequence shown here is derived from an EMBL/GenBank/DDBJ whole genome shotgun (WGS) entry which is preliminary data.</text>
</comment>
<dbReference type="InterPro" id="IPR017437">
    <property type="entry name" value="ATP-NAD_kinase_PpnK-typ_C"/>
</dbReference>
<protein>
    <submittedName>
        <fullName evidence="1">Inorganic polyphosphate/ATP-NAD kinase</fullName>
    </submittedName>
</protein>
<dbReference type="Gene3D" id="3.40.50.10330">
    <property type="entry name" value="Probable inorganic polyphosphate/atp-NAD kinase, domain 1"/>
    <property type="match status" value="1"/>
</dbReference>
<keyword evidence="1" id="KW-0808">Transferase</keyword>
<dbReference type="PANTHER" id="PTHR20275:SF0">
    <property type="entry name" value="NAD KINASE"/>
    <property type="match status" value="1"/>
</dbReference>
<dbReference type="Pfam" id="PF20143">
    <property type="entry name" value="NAD_kinase_C"/>
    <property type="match status" value="1"/>
</dbReference>
<dbReference type="GO" id="GO:0006741">
    <property type="term" value="P:NADP+ biosynthetic process"/>
    <property type="evidence" value="ECO:0007669"/>
    <property type="project" value="TreeGrafter"/>
</dbReference>
<keyword evidence="2" id="KW-1185">Reference proteome</keyword>
<name>A0A2S5RGQ9_9MOLU</name>
<organism evidence="1 2">
    <name type="scientific">Mesoplasma corruscae</name>
    <dbReference type="NCBI Taxonomy" id="216874"/>
    <lineage>
        <taxon>Bacteria</taxon>
        <taxon>Bacillati</taxon>
        <taxon>Mycoplasmatota</taxon>
        <taxon>Mollicutes</taxon>
        <taxon>Entomoplasmatales</taxon>
        <taxon>Entomoplasmataceae</taxon>
        <taxon>Mesoplasma</taxon>
    </lineage>
</organism>
<dbReference type="InterPro" id="IPR017438">
    <property type="entry name" value="ATP-NAD_kinase_N"/>
</dbReference>
<dbReference type="GO" id="GO:0019674">
    <property type="term" value="P:NAD+ metabolic process"/>
    <property type="evidence" value="ECO:0007669"/>
    <property type="project" value="InterPro"/>
</dbReference>
<keyword evidence="1" id="KW-0418">Kinase</keyword>
<dbReference type="Gene3D" id="2.60.200.30">
    <property type="entry name" value="Probable inorganic polyphosphate/atp-NAD kinase, domain 2"/>
    <property type="match status" value="1"/>
</dbReference>
<dbReference type="Proteomes" id="UP000239785">
    <property type="component" value="Unassembled WGS sequence"/>
</dbReference>
<dbReference type="InterPro" id="IPR016064">
    <property type="entry name" value="NAD/diacylglycerol_kinase_sf"/>
</dbReference>
<dbReference type="RefSeq" id="WP_104206064.1">
    <property type="nucleotide sequence ID" value="NZ_PHNF01000001.1"/>
</dbReference>
<dbReference type="SUPFAM" id="SSF111331">
    <property type="entry name" value="NAD kinase/diacylglycerol kinase-like"/>
    <property type="match status" value="1"/>
</dbReference>
<gene>
    <name evidence="1" type="primary">ppnK</name>
    <name evidence="1" type="ORF">MCORR_v1c01090</name>
</gene>
<evidence type="ECO:0000313" key="1">
    <source>
        <dbReference type="EMBL" id="PPE06481.1"/>
    </source>
</evidence>
<evidence type="ECO:0000313" key="2">
    <source>
        <dbReference type="Proteomes" id="UP000239785"/>
    </source>
</evidence>